<protein>
    <submittedName>
        <fullName evidence="2">Uncharacterized protein</fullName>
    </submittedName>
</protein>
<reference evidence="2 3" key="1">
    <citation type="submission" date="2024-05" db="EMBL/GenBank/DDBJ databases">
        <authorList>
            <person name="Wallberg A."/>
        </authorList>
    </citation>
    <scope>NUCLEOTIDE SEQUENCE [LARGE SCALE GENOMIC DNA]</scope>
</reference>
<evidence type="ECO:0000313" key="3">
    <source>
        <dbReference type="Proteomes" id="UP001497623"/>
    </source>
</evidence>
<name>A0AAV2SPA7_MEGNR</name>
<proteinExistence type="predicted"/>
<evidence type="ECO:0000313" key="2">
    <source>
        <dbReference type="EMBL" id="CAL4207364.1"/>
    </source>
</evidence>
<keyword evidence="1" id="KW-1133">Transmembrane helix</keyword>
<feature type="transmembrane region" description="Helical" evidence="1">
    <location>
        <begin position="6"/>
        <end position="30"/>
    </location>
</feature>
<gene>
    <name evidence="2" type="ORF">MNOR_LOCUS38080</name>
</gene>
<evidence type="ECO:0000256" key="1">
    <source>
        <dbReference type="SAM" id="Phobius"/>
    </source>
</evidence>
<organism evidence="2 3">
    <name type="scientific">Meganyctiphanes norvegica</name>
    <name type="common">Northern krill</name>
    <name type="synonym">Thysanopoda norvegica</name>
    <dbReference type="NCBI Taxonomy" id="48144"/>
    <lineage>
        <taxon>Eukaryota</taxon>
        <taxon>Metazoa</taxon>
        <taxon>Ecdysozoa</taxon>
        <taxon>Arthropoda</taxon>
        <taxon>Crustacea</taxon>
        <taxon>Multicrustacea</taxon>
        <taxon>Malacostraca</taxon>
        <taxon>Eumalacostraca</taxon>
        <taxon>Eucarida</taxon>
        <taxon>Euphausiacea</taxon>
        <taxon>Euphausiidae</taxon>
        <taxon>Meganyctiphanes</taxon>
    </lineage>
</organism>
<keyword evidence="1" id="KW-0472">Membrane</keyword>
<dbReference type="AlphaFoldDB" id="A0AAV2SPA7"/>
<comment type="caution">
    <text evidence="2">The sequence shown here is derived from an EMBL/GenBank/DDBJ whole genome shotgun (WGS) entry which is preliminary data.</text>
</comment>
<keyword evidence="1" id="KW-0812">Transmembrane</keyword>
<keyword evidence="3" id="KW-1185">Reference proteome</keyword>
<accession>A0AAV2SPA7</accession>
<sequence length="200" mass="23043">MIIMESYHLPILLLVILAIIILFGCMHIIIKKCKRLFRKYFPANTNKKDLADVKDKDCTPTIIPLIPLEVASLNQNSLLPKDTKAEHFLRQSPISSIKTPYKTNTRRVRFDEEKDTYIISTETKQEGRFFVATFSWTVDTSTSHDTSKSNTLMHDPPKRRASVPLIKNAMLRADSDISIDETLILYRLPQHVMDRRATIV</sequence>
<dbReference type="EMBL" id="CAXKWB010082744">
    <property type="protein sequence ID" value="CAL4207364.1"/>
    <property type="molecule type" value="Genomic_DNA"/>
</dbReference>
<dbReference type="Proteomes" id="UP001497623">
    <property type="component" value="Unassembled WGS sequence"/>
</dbReference>